<comment type="caution">
    <text evidence="4">The sequence shown here is derived from an EMBL/GenBank/DDBJ whole genome shotgun (WGS) entry which is preliminary data.</text>
</comment>
<sequence length="1132" mass="127116">MSIVVAPALESQDDSARNGNYVSNRLPLVPSRLIALPPGAVTPQGWLAEMLRRQRDGLTGHLGEISAWLTKEGNAWLSRDGKGKYGWEELPYWLKGYIELAYLMDDPDMIAESEFWIEGVLASQRADGDFGPDQRLGDGTRDYWANMVMLYCLQSYYEYGESRGEADNRVLELMTRYFRYQATVPDDEMLTGYWQKMRGGDNLQSIYWLYNRTGDEELLEVAEKLHRCTANWTLPNDLPNWHNVNIAECFREPATYYLQSRDSGHLQAAYANFHEVRKRFGQVPGGMFGGDENCRVGFDDPRQATETCGFVEQMLSDEIMLQITGDPFWADHCENVAFNSYPAAVMPDFKSLRYLTAPNMVLSDAANHAPGIDNSGPFLVMNPFSSRCCQHNHSHGWPYFAKHLWMATPDNGLCAAMYSASEVNAKVGDGKQVQIRETTRYPFDEKIALTIQTDEPVTFPLYMRVPKWCEVASLDVAGDLEQLANAHGKYVRIEREWHDGDTVTLDLPMQTSLQTWAKNHNSVSVNFGPLTFSLKIGERYDRKDSKETAIGDSSWQPGVDQKQWPSYEIHPSTKWNYGLILDQDDPASGFEVHRHPWPADDFPFTQESAPITMSTTAKVIPEWTLDNHGLCAVLQDSPVRSDQPSESVSLVPMGAARLRISAFPVIGADEQANEWKALPKPRESDFVITSSHRFHMDSHAAIDDGLVPVSSGDHSIPRFTWWDHKGTREWVQYDFPEPRDVSSVSLYWFDDTGVGECRVPQSWRLLYRDGQIWKPVLIGEPKAARKDGWDTLSFASVSTDALRVEVQLRSGVSGGILEWKVGAVPQSETTAAISEKPPASHRVLLGGNGRLAIVERTGEVAWEMPWSGIHDLQLLENGNVLTLDGPTRVVEINPSTRQVVWRYDASTQNRPDDRHFEIHSAQLLNNGNVMIAESGAGRIIEVDRQGKLLRETKLTLDHSDSHSDTRLVRQLENGNYLVAHEADGMVREYDSGSGDVVWDFAVPMFGKEPKGGHGPDAFGNRLFCAMRHPNGNTWISTGNGHSVIEVTPEKEIVWQLHQDDLPGIRLGWVTTLELLENGNVVLGNCHAGAGQPILVEVIPDTKQVVWVLDRHDDFGNDVSNSLLIDQSGTSIR</sequence>
<reference evidence="4 5" key="1">
    <citation type="submission" date="2020-08" db="EMBL/GenBank/DDBJ databases">
        <title>Genomic Encyclopedia of Type Strains, Phase III (KMG-III): the genomes of soil and plant-associated and newly described type strains.</title>
        <authorList>
            <person name="Whitman W."/>
        </authorList>
    </citation>
    <scope>NUCLEOTIDE SEQUENCE [LARGE SCALE GENOMIC DNA]</scope>
    <source>
        <strain evidence="4 5">CECT 8075</strain>
    </source>
</reference>
<feature type="domain" description="Non-reducing end beta-L-arabinofuranosidase-like GH127 middle" evidence="3">
    <location>
        <begin position="413"/>
        <end position="509"/>
    </location>
</feature>
<dbReference type="AlphaFoldDB" id="A0A7W5DWY3"/>
<dbReference type="PANTHER" id="PTHR31151">
    <property type="entry name" value="PROLINE-TRNA LIGASE (DUF1680)"/>
    <property type="match status" value="1"/>
</dbReference>
<organism evidence="4 5">
    <name type="scientific">Aporhodopirellula rubra</name>
    <dbReference type="NCBI Taxonomy" id="980271"/>
    <lineage>
        <taxon>Bacteria</taxon>
        <taxon>Pseudomonadati</taxon>
        <taxon>Planctomycetota</taxon>
        <taxon>Planctomycetia</taxon>
        <taxon>Pirellulales</taxon>
        <taxon>Pirellulaceae</taxon>
        <taxon>Aporhodopirellula</taxon>
    </lineage>
</organism>
<evidence type="ECO:0000259" key="1">
    <source>
        <dbReference type="Pfam" id="PF07944"/>
    </source>
</evidence>
<name>A0A7W5DWY3_9BACT</name>
<dbReference type="Pfam" id="PF07944">
    <property type="entry name" value="Beta-AFase-like_GH127_cat"/>
    <property type="match status" value="1"/>
</dbReference>
<dbReference type="InterPro" id="IPR011042">
    <property type="entry name" value="6-blade_b-propeller_TolB-like"/>
</dbReference>
<evidence type="ECO:0000313" key="5">
    <source>
        <dbReference type="Proteomes" id="UP000536179"/>
    </source>
</evidence>
<keyword evidence="5" id="KW-1185">Reference proteome</keyword>
<dbReference type="InterPro" id="IPR012878">
    <property type="entry name" value="Beta-AFase-like_GH127_cat"/>
</dbReference>
<dbReference type="Pfam" id="PF13360">
    <property type="entry name" value="PQQ_2"/>
    <property type="match status" value="1"/>
</dbReference>
<accession>A0A7W5DWY3</accession>
<proteinExistence type="predicted"/>
<dbReference type="PANTHER" id="PTHR31151:SF0">
    <property type="entry name" value="PROLINE-TRNA LIGASE (DUF1680)"/>
    <property type="match status" value="1"/>
</dbReference>
<dbReference type="Pfam" id="PF20736">
    <property type="entry name" value="Glyco_hydro127M"/>
    <property type="match status" value="1"/>
</dbReference>
<dbReference type="RefSeq" id="WP_221224968.1">
    <property type="nucleotide sequence ID" value="NZ_JACHXU010000005.1"/>
</dbReference>
<evidence type="ECO:0000259" key="3">
    <source>
        <dbReference type="Pfam" id="PF20736"/>
    </source>
</evidence>
<dbReference type="EMBL" id="JACHXU010000005">
    <property type="protein sequence ID" value="MBB3206071.1"/>
    <property type="molecule type" value="Genomic_DNA"/>
</dbReference>
<feature type="domain" description="Pyrrolo-quinoline quinone repeat" evidence="2">
    <location>
        <begin position="848"/>
        <end position="1054"/>
    </location>
</feature>
<dbReference type="Gene3D" id="2.60.120.260">
    <property type="entry name" value="Galactose-binding domain-like"/>
    <property type="match status" value="1"/>
</dbReference>
<dbReference type="InterPro" id="IPR049046">
    <property type="entry name" value="Beta-AFase-like_GH127_middle"/>
</dbReference>
<protein>
    <submittedName>
        <fullName evidence="4">Outer membrane protein assembly factor BamB</fullName>
    </submittedName>
</protein>
<dbReference type="SUPFAM" id="SSF63829">
    <property type="entry name" value="Calcium-dependent phosphotriesterase"/>
    <property type="match status" value="1"/>
</dbReference>
<dbReference type="Proteomes" id="UP000536179">
    <property type="component" value="Unassembled WGS sequence"/>
</dbReference>
<feature type="domain" description="Non-reducing end beta-L-arabinofuranosidase-like GH127 catalytic" evidence="1">
    <location>
        <begin position="91"/>
        <end position="401"/>
    </location>
</feature>
<dbReference type="InterPro" id="IPR008928">
    <property type="entry name" value="6-hairpin_glycosidase_sf"/>
</dbReference>
<dbReference type="GO" id="GO:0005975">
    <property type="term" value="P:carbohydrate metabolic process"/>
    <property type="evidence" value="ECO:0007669"/>
    <property type="project" value="InterPro"/>
</dbReference>
<evidence type="ECO:0000259" key="2">
    <source>
        <dbReference type="Pfam" id="PF13360"/>
    </source>
</evidence>
<dbReference type="Gene3D" id="2.120.10.30">
    <property type="entry name" value="TolB, C-terminal domain"/>
    <property type="match status" value="1"/>
</dbReference>
<evidence type="ECO:0000313" key="4">
    <source>
        <dbReference type="EMBL" id="MBB3206071.1"/>
    </source>
</evidence>
<dbReference type="SUPFAM" id="SSF48208">
    <property type="entry name" value="Six-hairpin glycosidases"/>
    <property type="match status" value="1"/>
</dbReference>
<gene>
    <name evidence="4" type="ORF">FHS27_001879</name>
</gene>
<dbReference type="InterPro" id="IPR002372">
    <property type="entry name" value="PQQ_rpt_dom"/>
</dbReference>